<evidence type="ECO:0000256" key="1">
    <source>
        <dbReference type="SAM" id="MobiDB-lite"/>
    </source>
</evidence>
<comment type="caution">
    <text evidence="2">The sequence shown here is derived from an EMBL/GenBank/DDBJ whole genome shotgun (WGS) entry which is preliminary data.</text>
</comment>
<reference evidence="2 3" key="1">
    <citation type="submission" date="2020-06" db="EMBL/GenBank/DDBJ databases">
        <title>Haloterrigena sp. nov., an extremely halophilic archaeon isolated from a saline sediment.</title>
        <authorList>
            <person name="Liu B.-B."/>
        </authorList>
    </citation>
    <scope>NUCLEOTIDE SEQUENCE [LARGE SCALE GENOMIC DNA]</scope>
    <source>
        <strain evidence="2 3">SYSU A558-1</strain>
    </source>
</reference>
<dbReference type="Proteomes" id="UP001016761">
    <property type="component" value="Unassembled WGS sequence"/>
</dbReference>
<protein>
    <recommendedName>
        <fullName evidence="4">HTH deoR-type domain-containing protein</fullName>
    </recommendedName>
</protein>
<organism evidence="2 3">
    <name type="scientific">Haloterrigena gelatinilytica</name>
    <dbReference type="NCBI Taxonomy" id="2741724"/>
    <lineage>
        <taxon>Archaea</taxon>
        <taxon>Methanobacteriati</taxon>
        <taxon>Methanobacteriota</taxon>
        <taxon>Stenosarchaea group</taxon>
        <taxon>Halobacteria</taxon>
        <taxon>Halobacteriales</taxon>
        <taxon>Natrialbaceae</taxon>
        <taxon>Haloterrigena</taxon>
    </lineage>
</organism>
<dbReference type="EMBL" id="JABUQZ010000001">
    <property type="protein sequence ID" value="NUC73618.1"/>
    <property type="molecule type" value="Genomic_DNA"/>
</dbReference>
<evidence type="ECO:0000313" key="3">
    <source>
        <dbReference type="Proteomes" id="UP001016761"/>
    </source>
</evidence>
<evidence type="ECO:0008006" key="4">
    <source>
        <dbReference type="Google" id="ProtNLM"/>
    </source>
</evidence>
<gene>
    <name evidence="2" type="ORF">HTZ84_15105</name>
</gene>
<keyword evidence="3" id="KW-1185">Reference proteome</keyword>
<sequence length="451" mass="50814">MGNLLEDRVVFTCSLRGDAYITEIENPSQALDSYLNKNTKFTGYCDFVQNRDTNRSPSIRDYENGTIDPSTHDEEFGYAIDESGHHLAPQIVFGLLHTEELDNGWETSFHHQEGKHGKKYPTNRPPIGRDPFKAGGVDYYRTRVVRHPGETPVDDTIYALDVPNFTKAKSVVAFNIDPTPWMWGTYYGVNFSHQRVYSDNEIVEFLSKETDVDVIQTATSRKPYEGNNVTPGRDASIAVWATAEFGKRPFIVSTKNAFGRYRSKQPPLLNTDAKDGIGYRRGGSIITDNAPLVVLNGSPRPRNEEFQLWGALAGESIPDSPDQQGSFGQVGDTIRHQFSESRVAKWATRFANPNGVVILNTTAVPKWLQDSRLVTRASPTQILPENANGQRAVARYLRDQNGTRVKMDDIQFEVGVSENTVRRARNQLIDQGWIDKHITDGRQPNEYSWIV</sequence>
<proteinExistence type="predicted"/>
<name>A0ABX2LDX6_9EURY</name>
<feature type="region of interest" description="Disordered" evidence="1">
    <location>
        <begin position="109"/>
        <end position="132"/>
    </location>
</feature>
<dbReference type="RefSeq" id="WP_174681442.1">
    <property type="nucleotide sequence ID" value="NZ_JABUQZ010000001.1"/>
</dbReference>
<accession>A0ABX2LDX6</accession>
<evidence type="ECO:0000313" key="2">
    <source>
        <dbReference type="EMBL" id="NUC73618.1"/>
    </source>
</evidence>